<evidence type="ECO:0000259" key="2">
    <source>
        <dbReference type="Pfam" id="PF07883"/>
    </source>
</evidence>
<gene>
    <name evidence="3" type="ORF">SAMN04490187_1268</name>
</gene>
<dbReference type="RefSeq" id="WP_090452607.1">
    <property type="nucleotide sequence ID" value="NZ_FNTC01000002.1"/>
</dbReference>
<protein>
    <submittedName>
        <fullName evidence="3">Cupin domain-containing protein</fullName>
    </submittedName>
</protein>
<reference evidence="4" key="1">
    <citation type="submission" date="2016-10" db="EMBL/GenBank/DDBJ databases">
        <authorList>
            <person name="Varghese N."/>
            <person name="Submissions S."/>
        </authorList>
    </citation>
    <scope>NUCLEOTIDE SEQUENCE [LARGE SCALE GENOMIC DNA]</scope>
    <source>
        <strain evidence="4">BS3660</strain>
    </source>
</reference>
<dbReference type="InterPro" id="IPR013096">
    <property type="entry name" value="Cupin_2"/>
</dbReference>
<feature type="domain" description="Cupin type-2" evidence="2">
    <location>
        <begin position="63"/>
        <end position="130"/>
    </location>
</feature>
<keyword evidence="1" id="KW-0732">Signal</keyword>
<evidence type="ECO:0000313" key="4">
    <source>
        <dbReference type="Proteomes" id="UP000198542"/>
    </source>
</evidence>
<dbReference type="Gene3D" id="2.60.120.10">
    <property type="entry name" value="Jelly Rolls"/>
    <property type="match status" value="1"/>
</dbReference>
<dbReference type="Pfam" id="PF07883">
    <property type="entry name" value="Cupin_2"/>
    <property type="match status" value="1"/>
</dbReference>
<evidence type="ECO:0000256" key="1">
    <source>
        <dbReference type="SAM" id="SignalP"/>
    </source>
</evidence>
<name>A0A231G6E9_PSEJE</name>
<dbReference type="AlphaFoldDB" id="A0A231G6E9"/>
<feature type="signal peptide" evidence="1">
    <location>
        <begin position="1"/>
        <end position="17"/>
    </location>
</feature>
<keyword evidence="4" id="KW-1185">Reference proteome</keyword>
<evidence type="ECO:0000313" key="3">
    <source>
        <dbReference type="EMBL" id="SEB61077.1"/>
    </source>
</evidence>
<dbReference type="Proteomes" id="UP000198542">
    <property type="component" value="Unassembled WGS sequence"/>
</dbReference>
<proteinExistence type="predicted"/>
<dbReference type="InterPro" id="IPR011051">
    <property type="entry name" value="RmlC_Cupin_sf"/>
</dbReference>
<feature type="chain" id="PRO_5030040046" evidence="1">
    <location>
        <begin position="18"/>
        <end position="140"/>
    </location>
</feature>
<dbReference type="SUPFAM" id="SSF51182">
    <property type="entry name" value="RmlC-like cupins"/>
    <property type="match status" value="1"/>
</dbReference>
<dbReference type="PROSITE" id="PS51257">
    <property type="entry name" value="PROKAR_LIPOPROTEIN"/>
    <property type="match status" value="1"/>
</dbReference>
<dbReference type="InterPro" id="IPR014710">
    <property type="entry name" value="RmlC-like_jellyroll"/>
</dbReference>
<accession>A0A231G6E9</accession>
<dbReference type="EMBL" id="FNTC01000002">
    <property type="protein sequence ID" value="SEB61077.1"/>
    <property type="molecule type" value="Genomic_DNA"/>
</dbReference>
<organism evidence="3 4">
    <name type="scientific">Pseudomonas jessenii</name>
    <dbReference type="NCBI Taxonomy" id="77298"/>
    <lineage>
        <taxon>Bacteria</taxon>
        <taxon>Pseudomonadati</taxon>
        <taxon>Pseudomonadota</taxon>
        <taxon>Gammaproteobacteria</taxon>
        <taxon>Pseudomonadales</taxon>
        <taxon>Pseudomonadaceae</taxon>
        <taxon>Pseudomonas</taxon>
    </lineage>
</organism>
<sequence>MKTFPLKTLLAALTALALLGCTTISPSTDIEREILLQSSKSWDGTPYIRYPDAVPELTVLKLTIPANTKLPWHTHPIPNAGYILSGELMIEDRNSGQTRRVKQGEALAEMVNITHRGVTGDEPVELVVFYAGSEGIPLAE</sequence>
<dbReference type="CDD" id="cd02236">
    <property type="entry name" value="cupin_CV2614-like"/>
    <property type="match status" value="1"/>
</dbReference>